<feature type="region of interest" description="Disordered" evidence="3">
    <location>
        <begin position="112"/>
        <end position="174"/>
    </location>
</feature>
<evidence type="ECO:0000256" key="2">
    <source>
        <dbReference type="ARBA" id="ARBA00023242"/>
    </source>
</evidence>
<dbReference type="EMBL" id="JAHRHJ020000009">
    <property type="protein sequence ID" value="KAH9301492.1"/>
    <property type="molecule type" value="Genomic_DNA"/>
</dbReference>
<sequence>MDASSQMKAPNNHGTMDESQSDSEDSSSVSFSSSMSCEASDDIDDYVSSTSLASSATSSEADGPLYEMDSLRAHLPSKRGLSKFFTGKSQSFTSLSDVRCLNDLVKPENPYRKKLKSSHSYGAGLNCQRSYGYPPQQKPRCSAKKPHKGNSVSPNKRSYLLDRPPVTPLKNMLM</sequence>
<dbReference type="GO" id="GO:0005634">
    <property type="term" value="C:nucleus"/>
    <property type="evidence" value="ECO:0007669"/>
    <property type="project" value="UniProtKB-SubCell"/>
</dbReference>
<feature type="compositionally biased region" description="Low complexity" evidence="3">
    <location>
        <begin position="26"/>
        <end position="37"/>
    </location>
</feature>
<accession>A0AA38CQ58</accession>
<evidence type="ECO:0008006" key="6">
    <source>
        <dbReference type="Google" id="ProtNLM"/>
    </source>
</evidence>
<gene>
    <name evidence="4" type="ORF">KI387_013075</name>
</gene>
<comment type="subcellular location">
    <subcellularLocation>
        <location evidence="1">Nucleus</location>
    </subcellularLocation>
</comment>
<dbReference type="InterPro" id="IPR051992">
    <property type="entry name" value="OxStress_Response_Reg"/>
</dbReference>
<keyword evidence="5" id="KW-1185">Reference proteome</keyword>
<dbReference type="PANTHER" id="PTHR33172">
    <property type="entry name" value="OS08G0516900 PROTEIN"/>
    <property type="match status" value="1"/>
</dbReference>
<evidence type="ECO:0000313" key="4">
    <source>
        <dbReference type="EMBL" id="KAH9301492.1"/>
    </source>
</evidence>
<feature type="region of interest" description="Disordered" evidence="3">
    <location>
        <begin position="1"/>
        <end position="37"/>
    </location>
</feature>
<comment type="caution">
    <text evidence="4">The sequence shown here is derived from an EMBL/GenBank/DDBJ whole genome shotgun (WGS) entry which is preliminary data.</text>
</comment>
<evidence type="ECO:0000256" key="3">
    <source>
        <dbReference type="SAM" id="MobiDB-lite"/>
    </source>
</evidence>
<dbReference type="PANTHER" id="PTHR33172:SF29">
    <property type="entry name" value="OS06G0559400 PROTEIN"/>
    <property type="match status" value="1"/>
</dbReference>
<feature type="compositionally biased region" description="Polar residues" evidence="3">
    <location>
        <begin position="1"/>
        <end position="14"/>
    </location>
</feature>
<organism evidence="4 5">
    <name type="scientific">Taxus chinensis</name>
    <name type="common">Chinese yew</name>
    <name type="synonym">Taxus wallichiana var. chinensis</name>
    <dbReference type="NCBI Taxonomy" id="29808"/>
    <lineage>
        <taxon>Eukaryota</taxon>
        <taxon>Viridiplantae</taxon>
        <taxon>Streptophyta</taxon>
        <taxon>Embryophyta</taxon>
        <taxon>Tracheophyta</taxon>
        <taxon>Spermatophyta</taxon>
        <taxon>Pinopsida</taxon>
        <taxon>Pinidae</taxon>
        <taxon>Conifers II</taxon>
        <taxon>Cupressales</taxon>
        <taxon>Taxaceae</taxon>
        <taxon>Taxus</taxon>
    </lineage>
</organism>
<protein>
    <recommendedName>
        <fullName evidence="6">Oxidative stress 3</fullName>
    </recommendedName>
</protein>
<reference evidence="4 5" key="1">
    <citation type="journal article" date="2021" name="Nat. Plants">
        <title>The Taxus genome provides insights into paclitaxel biosynthesis.</title>
        <authorList>
            <person name="Xiong X."/>
            <person name="Gou J."/>
            <person name="Liao Q."/>
            <person name="Li Y."/>
            <person name="Zhou Q."/>
            <person name="Bi G."/>
            <person name="Li C."/>
            <person name="Du R."/>
            <person name="Wang X."/>
            <person name="Sun T."/>
            <person name="Guo L."/>
            <person name="Liang H."/>
            <person name="Lu P."/>
            <person name="Wu Y."/>
            <person name="Zhang Z."/>
            <person name="Ro D.K."/>
            <person name="Shang Y."/>
            <person name="Huang S."/>
            <person name="Yan J."/>
        </authorList>
    </citation>
    <scope>NUCLEOTIDE SEQUENCE [LARGE SCALE GENOMIC DNA]</scope>
    <source>
        <strain evidence="4">Ta-2019</strain>
    </source>
</reference>
<dbReference type="AlphaFoldDB" id="A0AA38CQ58"/>
<dbReference type="GO" id="GO:0006950">
    <property type="term" value="P:response to stress"/>
    <property type="evidence" value="ECO:0007669"/>
    <property type="project" value="UniProtKB-ARBA"/>
</dbReference>
<keyword evidence="2" id="KW-0539">Nucleus</keyword>
<proteinExistence type="predicted"/>
<dbReference type="OMA" id="DASCQMK"/>
<name>A0AA38CQ58_TAXCH</name>
<dbReference type="Proteomes" id="UP000824469">
    <property type="component" value="Unassembled WGS sequence"/>
</dbReference>
<evidence type="ECO:0000256" key="1">
    <source>
        <dbReference type="ARBA" id="ARBA00004123"/>
    </source>
</evidence>
<evidence type="ECO:0000313" key="5">
    <source>
        <dbReference type="Proteomes" id="UP000824469"/>
    </source>
</evidence>